<dbReference type="SUPFAM" id="SSF52172">
    <property type="entry name" value="CheY-like"/>
    <property type="match status" value="1"/>
</dbReference>
<protein>
    <submittedName>
        <fullName evidence="7">Transcriptional regulator UhpA</fullName>
    </submittedName>
</protein>
<dbReference type="PROSITE" id="PS50043">
    <property type="entry name" value="HTH_LUXR_2"/>
    <property type="match status" value="1"/>
</dbReference>
<keyword evidence="2" id="KW-0238">DNA-binding</keyword>
<dbReference type="InterPro" id="IPR016032">
    <property type="entry name" value="Sig_transdc_resp-reg_C-effctor"/>
</dbReference>
<feature type="domain" description="HTH luxR-type" evidence="5">
    <location>
        <begin position="145"/>
        <end position="210"/>
    </location>
</feature>
<name>A0ABP7NHS6_9GAMM</name>
<dbReference type="PANTHER" id="PTHR43214:SF41">
    <property type="entry name" value="NITRATE_NITRITE RESPONSE REGULATOR PROTEIN NARP"/>
    <property type="match status" value="1"/>
</dbReference>
<dbReference type="PRINTS" id="PR00038">
    <property type="entry name" value="HTHLUXR"/>
</dbReference>
<evidence type="ECO:0000256" key="2">
    <source>
        <dbReference type="ARBA" id="ARBA00023125"/>
    </source>
</evidence>
<evidence type="ECO:0000313" key="7">
    <source>
        <dbReference type="EMBL" id="GAA3946049.1"/>
    </source>
</evidence>
<dbReference type="EMBL" id="BAABBO010000001">
    <property type="protein sequence ID" value="GAA3946049.1"/>
    <property type="molecule type" value="Genomic_DNA"/>
</dbReference>
<evidence type="ECO:0000256" key="4">
    <source>
        <dbReference type="PROSITE-ProRule" id="PRU00169"/>
    </source>
</evidence>
<dbReference type="Pfam" id="PF00196">
    <property type="entry name" value="GerE"/>
    <property type="match status" value="1"/>
</dbReference>
<evidence type="ECO:0000259" key="5">
    <source>
        <dbReference type="PROSITE" id="PS50043"/>
    </source>
</evidence>
<dbReference type="Proteomes" id="UP001501337">
    <property type="component" value="Unassembled WGS sequence"/>
</dbReference>
<dbReference type="CDD" id="cd06170">
    <property type="entry name" value="LuxR_C_like"/>
    <property type="match status" value="1"/>
</dbReference>
<gene>
    <name evidence="7" type="primary">uhpA</name>
    <name evidence="7" type="ORF">GCM10022278_01520</name>
</gene>
<evidence type="ECO:0000259" key="6">
    <source>
        <dbReference type="PROSITE" id="PS50110"/>
    </source>
</evidence>
<accession>A0ABP7NHS6</accession>
<evidence type="ECO:0000256" key="1">
    <source>
        <dbReference type="ARBA" id="ARBA00023015"/>
    </source>
</evidence>
<dbReference type="RefSeq" id="WP_344802280.1">
    <property type="nucleotide sequence ID" value="NZ_BAABBO010000001.1"/>
</dbReference>
<dbReference type="InterPro" id="IPR039420">
    <property type="entry name" value="WalR-like"/>
</dbReference>
<dbReference type="PANTHER" id="PTHR43214">
    <property type="entry name" value="TWO-COMPONENT RESPONSE REGULATOR"/>
    <property type="match status" value="1"/>
</dbReference>
<keyword evidence="1" id="KW-0805">Transcription regulation</keyword>
<reference evidence="8" key="1">
    <citation type="journal article" date="2019" name="Int. J. Syst. Evol. Microbiol.">
        <title>The Global Catalogue of Microorganisms (GCM) 10K type strain sequencing project: providing services to taxonomists for standard genome sequencing and annotation.</title>
        <authorList>
            <consortium name="The Broad Institute Genomics Platform"/>
            <consortium name="The Broad Institute Genome Sequencing Center for Infectious Disease"/>
            <person name="Wu L."/>
            <person name="Ma J."/>
        </authorList>
    </citation>
    <scope>NUCLEOTIDE SEQUENCE [LARGE SCALE GENOMIC DNA]</scope>
    <source>
        <strain evidence="8">JCM 17555</strain>
    </source>
</reference>
<proteinExistence type="predicted"/>
<sequence length="215" mass="24014">MTPVPKKLRLYLTLGQRLFRDSLLFHLLLQEDIDLVGESDTGTETLKRLAAADPSVLIIEENLRDNDGLTIAEQALSLHPTLSILLISETTVSAGRLAIYLDAGIRAVVSKQQAMQELVKTLYYIRNGQVYVGAWQRQDTEASAVARAFDALSGREREVAQLIAHRVCIKDIADQLGVSCKTVHSYKDRIFAKLGFERLPELILFMKRHRNGAAV</sequence>
<comment type="caution">
    <text evidence="4">Lacks conserved residue(s) required for the propagation of feature annotation.</text>
</comment>
<dbReference type="PROSITE" id="PS50110">
    <property type="entry name" value="RESPONSE_REGULATORY"/>
    <property type="match status" value="1"/>
</dbReference>
<comment type="caution">
    <text evidence="7">The sequence shown here is derived from an EMBL/GenBank/DDBJ whole genome shotgun (WGS) entry which is preliminary data.</text>
</comment>
<dbReference type="Gene3D" id="3.40.50.2300">
    <property type="match status" value="1"/>
</dbReference>
<keyword evidence="8" id="KW-1185">Reference proteome</keyword>
<dbReference type="InterPro" id="IPR001789">
    <property type="entry name" value="Sig_transdc_resp-reg_receiver"/>
</dbReference>
<dbReference type="Pfam" id="PF00072">
    <property type="entry name" value="Response_reg"/>
    <property type="match status" value="1"/>
</dbReference>
<dbReference type="InterPro" id="IPR011006">
    <property type="entry name" value="CheY-like_superfamily"/>
</dbReference>
<dbReference type="InterPro" id="IPR000792">
    <property type="entry name" value="Tscrpt_reg_LuxR_C"/>
</dbReference>
<evidence type="ECO:0000256" key="3">
    <source>
        <dbReference type="ARBA" id="ARBA00023163"/>
    </source>
</evidence>
<evidence type="ECO:0000313" key="8">
    <source>
        <dbReference type="Proteomes" id="UP001501337"/>
    </source>
</evidence>
<organism evidence="7 8">
    <name type="scientific">Allohahella marinimesophila</name>
    <dbReference type="NCBI Taxonomy" id="1054972"/>
    <lineage>
        <taxon>Bacteria</taxon>
        <taxon>Pseudomonadati</taxon>
        <taxon>Pseudomonadota</taxon>
        <taxon>Gammaproteobacteria</taxon>
        <taxon>Oceanospirillales</taxon>
        <taxon>Hahellaceae</taxon>
        <taxon>Allohahella</taxon>
    </lineage>
</organism>
<dbReference type="SUPFAM" id="SSF46894">
    <property type="entry name" value="C-terminal effector domain of the bipartite response regulators"/>
    <property type="match status" value="1"/>
</dbReference>
<feature type="domain" description="Response regulatory" evidence="6">
    <location>
        <begin position="9"/>
        <end position="126"/>
    </location>
</feature>
<dbReference type="SMART" id="SM00421">
    <property type="entry name" value="HTH_LUXR"/>
    <property type="match status" value="1"/>
</dbReference>
<keyword evidence="3" id="KW-0804">Transcription</keyword>